<comment type="caution">
    <text evidence="3">The sequence shown here is derived from an EMBL/GenBank/DDBJ whole genome shotgun (WGS) entry which is preliminary data.</text>
</comment>
<reference evidence="3 4" key="2">
    <citation type="submission" date="2016-12" db="EMBL/GenBank/DDBJ databases">
        <title>Draft Genome Sequence of Cystobacter ferrugineus Strain Cbfe23.</title>
        <authorList>
            <person name="Akbar S."/>
            <person name="Dowd S.E."/>
            <person name="Stevens D.C."/>
        </authorList>
    </citation>
    <scope>NUCLEOTIDE SEQUENCE [LARGE SCALE GENOMIC DNA]</scope>
    <source>
        <strain evidence="3 4">Cbfe23</strain>
    </source>
</reference>
<accession>A0A1L9BB07</accession>
<keyword evidence="1" id="KW-0175">Coiled coil</keyword>
<feature type="coiled-coil region" evidence="1">
    <location>
        <begin position="94"/>
        <end position="121"/>
    </location>
</feature>
<reference evidence="4" key="1">
    <citation type="submission" date="2016-11" db="EMBL/GenBank/DDBJ databases">
        <authorList>
            <person name="Shukria A."/>
            <person name="Stevens D.C."/>
        </authorList>
    </citation>
    <scope>NUCLEOTIDE SEQUENCE [LARGE SCALE GENOMIC DNA]</scope>
    <source>
        <strain evidence="4">Cbfe23</strain>
    </source>
</reference>
<dbReference type="Gene3D" id="2.30.30.40">
    <property type="entry name" value="SH3 Domains"/>
    <property type="match status" value="1"/>
</dbReference>
<evidence type="ECO:0000256" key="2">
    <source>
        <dbReference type="SAM" id="SignalP"/>
    </source>
</evidence>
<evidence type="ECO:0000313" key="4">
    <source>
        <dbReference type="Proteomes" id="UP000182229"/>
    </source>
</evidence>
<dbReference type="OrthoDB" id="5523931at2"/>
<name>A0A1L9BB07_9BACT</name>
<dbReference type="EMBL" id="MPIN01000004">
    <property type="protein sequence ID" value="OJH39454.1"/>
    <property type="molecule type" value="Genomic_DNA"/>
</dbReference>
<gene>
    <name evidence="3" type="ORF">BON30_18305</name>
</gene>
<evidence type="ECO:0008006" key="5">
    <source>
        <dbReference type="Google" id="ProtNLM"/>
    </source>
</evidence>
<feature type="signal peptide" evidence="2">
    <location>
        <begin position="1"/>
        <end position="27"/>
    </location>
</feature>
<feature type="chain" id="PRO_5013154640" description="SH3b domain-containing protein" evidence="2">
    <location>
        <begin position="28"/>
        <end position="415"/>
    </location>
</feature>
<dbReference type="AlphaFoldDB" id="A0A1L9BB07"/>
<dbReference type="RefSeq" id="WP_071899627.1">
    <property type="nucleotide sequence ID" value="NZ_MPIN01000004.1"/>
</dbReference>
<sequence>MKKRTSGFHLWTWALCLGAMWGTPSRAQEAGSVYIQGSEVNLRGSASTDGEVVKKVLIGTECQKLEGAQKKGWVRLKCGEAEGFTLEKLVGADKPNLEALLAQAQDAAKSTKERLDAAARAATLDPQNEQASQLLAQLFFDVNFEQLAKDKRKGGLHESFLVVCNQTIMRSNFTHEECLTRELEKIEYDWHQLRIRDNHFVSAMFREGNLVVYTGHMKSRAKGRFDPEDDEFNVIVESRSSSTVSDALRNSLQKGARVSDPSENKYSLIDDESADMPTLTPAAYQLLRSLPSVWYNLQEQSGEKFILVNCGVVNGNVIRVDIHRRASIQTSDLPEGEFPRRVARVKDISKNDSGYSLQLCVTQKCQTLLTITWPTIEPSVSWWKTEPPAPSDGYYSTSKGAPNKIKYRDCHHITE</sequence>
<organism evidence="3 4">
    <name type="scientific">Cystobacter ferrugineus</name>
    <dbReference type="NCBI Taxonomy" id="83449"/>
    <lineage>
        <taxon>Bacteria</taxon>
        <taxon>Pseudomonadati</taxon>
        <taxon>Myxococcota</taxon>
        <taxon>Myxococcia</taxon>
        <taxon>Myxococcales</taxon>
        <taxon>Cystobacterineae</taxon>
        <taxon>Archangiaceae</taxon>
        <taxon>Cystobacter</taxon>
    </lineage>
</organism>
<evidence type="ECO:0000256" key="1">
    <source>
        <dbReference type="SAM" id="Coils"/>
    </source>
</evidence>
<keyword evidence="4" id="KW-1185">Reference proteome</keyword>
<protein>
    <recommendedName>
        <fullName evidence="5">SH3b domain-containing protein</fullName>
    </recommendedName>
</protein>
<proteinExistence type="predicted"/>
<evidence type="ECO:0000313" key="3">
    <source>
        <dbReference type="EMBL" id="OJH39454.1"/>
    </source>
</evidence>
<keyword evidence="2" id="KW-0732">Signal</keyword>
<dbReference type="Proteomes" id="UP000182229">
    <property type="component" value="Unassembled WGS sequence"/>
</dbReference>